<sequence>MAELKTKPSNLSVKDFLNSVEPEQERKDSFQLFEMMQRITGSEPKMRGTSMIGFGTCHYKYASGREGD</sequence>
<name>A0A0L8V407_9BACT</name>
<organism evidence="1 2">
    <name type="scientific">Sunxiuqinia dokdonensis</name>
    <dbReference type="NCBI Taxonomy" id="1409788"/>
    <lineage>
        <taxon>Bacteria</taxon>
        <taxon>Pseudomonadati</taxon>
        <taxon>Bacteroidota</taxon>
        <taxon>Bacteroidia</taxon>
        <taxon>Marinilabiliales</taxon>
        <taxon>Prolixibacteraceae</taxon>
        <taxon>Sunxiuqinia</taxon>
    </lineage>
</organism>
<proteinExistence type="predicted"/>
<reference evidence="2" key="1">
    <citation type="submission" date="2015-07" db="EMBL/GenBank/DDBJ databases">
        <title>Genome sequencing of Sunxiuqinia dokdonensis strain SK.</title>
        <authorList>
            <person name="Ahn S."/>
            <person name="Kim B.-C."/>
        </authorList>
    </citation>
    <scope>NUCLEOTIDE SEQUENCE [LARGE SCALE GENOMIC DNA]</scope>
    <source>
        <strain evidence="2">SK</strain>
    </source>
</reference>
<gene>
    <name evidence="1" type="ORF">NC99_40330</name>
</gene>
<protein>
    <submittedName>
        <fullName evidence="1">Uncharacterized protein</fullName>
    </submittedName>
</protein>
<dbReference type="STRING" id="1409788.NC99_40330"/>
<keyword evidence="2" id="KW-1185">Reference proteome</keyword>
<dbReference type="RefSeq" id="WP_204375054.1">
    <property type="nucleotide sequence ID" value="NZ_LGIA01000198.1"/>
</dbReference>
<dbReference type="Proteomes" id="UP000036958">
    <property type="component" value="Unassembled WGS sequence"/>
</dbReference>
<comment type="caution">
    <text evidence="1">The sequence shown here is derived from an EMBL/GenBank/DDBJ whole genome shotgun (WGS) entry which is preliminary data.</text>
</comment>
<accession>A0A0L8V407</accession>
<evidence type="ECO:0000313" key="1">
    <source>
        <dbReference type="EMBL" id="KOH43144.1"/>
    </source>
</evidence>
<dbReference type="EMBL" id="LGIA01000198">
    <property type="protein sequence ID" value="KOH43144.1"/>
    <property type="molecule type" value="Genomic_DNA"/>
</dbReference>
<evidence type="ECO:0000313" key="2">
    <source>
        <dbReference type="Proteomes" id="UP000036958"/>
    </source>
</evidence>
<dbReference type="AlphaFoldDB" id="A0A0L8V407"/>